<evidence type="ECO:0000259" key="9">
    <source>
        <dbReference type="Pfam" id="PF00793"/>
    </source>
</evidence>
<proteinExistence type="inferred from homology"/>
<dbReference type="PANTHER" id="PTHR21225:SF12">
    <property type="entry name" value="PHOSPHO-2-DEHYDRO-3-DEOXYHEPTONATE ALDOLASE, TYROSINE-INHIBITED"/>
    <property type="match status" value="1"/>
</dbReference>
<comment type="catalytic activity">
    <reaction evidence="7 8">
        <text>D-erythrose 4-phosphate + phosphoenolpyruvate + H2O = 7-phospho-2-dehydro-3-deoxy-D-arabino-heptonate + phosphate</text>
        <dbReference type="Rhea" id="RHEA:14717"/>
        <dbReference type="ChEBI" id="CHEBI:15377"/>
        <dbReference type="ChEBI" id="CHEBI:16897"/>
        <dbReference type="ChEBI" id="CHEBI:43474"/>
        <dbReference type="ChEBI" id="CHEBI:58394"/>
        <dbReference type="ChEBI" id="CHEBI:58702"/>
        <dbReference type="EC" id="2.5.1.54"/>
    </reaction>
</comment>
<protein>
    <recommendedName>
        <fullName evidence="8">Phospho-2-dehydro-3-deoxyheptonate aldolase</fullName>
        <ecNumber evidence="8">2.5.1.54</ecNumber>
    </recommendedName>
</protein>
<comment type="function">
    <text evidence="1">Stereospecific condensation of phosphoenolpyruvate (PEP) and D-erythrose-4-phosphate (E4P) giving rise to 3-deoxy-D-arabino-heptulosonate-7-phosphate (DAHP).</text>
</comment>
<evidence type="ECO:0000313" key="11">
    <source>
        <dbReference type="Proteomes" id="UP000001072"/>
    </source>
</evidence>
<keyword evidence="6 8" id="KW-0057">Aromatic amino acid biosynthesis</keyword>
<dbReference type="EC" id="2.5.1.54" evidence="8"/>
<feature type="domain" description="DAHP synthetase I/KDSA" evidence="9">
    <location>
        <begin position="82"/>
        <end position="379"/>
    </location>
</feature>
<dbReference type="FunFam" id="3.20.20.70:FF:000005">
    <property type="entry name" value="Phospho-2-dehydro-3-deoxyheptonate aldolase"/>
    <property type="match status" value="1"/>
</dbReference>
<evidence type="ECO:0000256" key="4">
    <source>
        <dbReference type="ARBA" id="ARBA00022605"/>
    </source>
</evidence>
<evidence type="ECO:0000256" key="1">
    <source>
        <dbReference type="ARBA" id="ARBA00003726"/>
    </source>
</evidence>
<dbReference type="EMBL" id="GL883100">
    <property type="protein sequence ID" value="EGG08609.1"/>
    <property type="molecule type" value="Genomic_DNA"/>
</dbReference>
<gene>
    <name evidence="10" type="ORF">MELLADRAFT_71440</name>
</gene>
<dbReference type="InterPro" id="IPR006218">
    <property type="entry name" value="DAHP1/KDSA"/>
</dbReference>
<organism evidence="11">
    <name type="scientific">Melampsora larici-populina (strain 98AG31 / pathotype 3-4-7)</name>
    <name type="common">Poplar leaf rust fungus</name>
    <dbReference type="NCBI Taxonomy" id="747676"/>
    <lineage>
        <taxon>Eukaryota</taxon>
        <taxon>Fungi</taxon>
        <taxon>Dikarya</taxon>
        <taxon>Basidiomycota</taxon>
        <taxon>Pucciniomycotina</taxon>
        <taxon>Pucciniomycetes</taxon>
        <taxon>Pucciniales</taxon>
        <taxon>Melampsoraceae</taxon>
        <taxon>Melampsora</taxon>
    </lineage>
</organism>
<name>F4RG40_MELLP</name>
<dbReference type="STRING" id="747676.F4RG40"/>
<dbReference type="InterPro" id="IPR006219">
    <property type="entry name" value="DAHP_synth_1"/>
</dbReference>
<dbReference type="Proteomes" id="UP000001072">
    <property type="component" value="Unassembled WGS sequence"/>
</dbReference>
<keyword evidence="4 8" id="KW-0028">Amino-acid biosynthesis</keyword>
<keyword evidence="5 8" id="KW-0808">Transferase</keyword>
<accession>F4RG40</accession>
<dbReference type="eggNOG" id="ENOG502QPSU">
    <property type="taxonomic scope" value="Eukaryota"/>
</dbReference>
<dbReference type="GO" id="GO:0003849">
    <property type="term" value="F:3-deoxy-7-phosphoheptulonate synthase activity"/>
    <property type="evidence" value="ECO:0007669"/>
    <property type="project" value="UniProtKB-EC"/>
</dbReference>
<dbReference type="HOGENOM" id="CLU_030903_0_1_1"/>
<dbReference type="VEuPathDB" id="FungiDB:MELLADRAFT_71440"/>
<dbReference type="InterPro" id="IPR013785">
    <property type="entry name" value="Aldolase_TIM"/>
</dbReference>
<evidence type="ECO:0000256" key="7">
    <source>
        <dbReference type="ARBA" id="ARBA00047508"/>
    </source>
</evidence>
<dbReference type="GeneID" id="18931821"/>
<sequence>MLLMPEDGPPVSPFRAQQLVADIKAAAASERPRAQAQAMNELDDNRIREIRPLVPPQIIIEELPLSETAAQTILQARKTCESIIKGSDDRLIVIVGPCSIHDVNAAIEYGQKLKELIPKFEKELLIIMRVYFEKPRTTVGWKGLINDPFMDTTFNINKGLRVARGLLLDLNDLGLPAAVEFLDTISPQYIADLVSWGAIGARTTESQVHRELASGISAPVGFKNGTNGGVAIAIDAIRAASAGHHFLSVTKQGLSAIVSTNGNDACHVILRGSTDGPNYSAQHVESCSAQLSKAGLRPSVMIDCSHGNSQKQFARQVVVAEDISTQLASGKTAQNIMGVMIESHLKEGRQDIPAEGPSGLVYGQSITDACISFETTIKVLETLAEGVRQRRATQA</sequence>
<reference evidence="11" key="1">
    <citation type="journal article" date="2011" name="Proc. Natl. Acad. Sci. U.S.A.">
        <title>Obligate biotrophy features unraveled by the genomic analysis of rust fungi.</title>
        <authorList>
            <person name="Duplessis S."/>
            <person name="Cuomo C.A."/>
            <person name="Lin Y.-C."/>
            <person name="Aerts A."/>
            <person name="Tisserant E."/>
            <person name="Veneault-Fourrey C."/>
            <person name="Joly D.L."/>
            <person name="Hacquard S."/>
            <person name="Amselem J."/>
            <person name="Cantarel B.L."/>
            <person name="Chiu R."/>
            <person name="Coutinho P.M."/>
            <person name="Feau N."/>
            <person name="Field M."/>
            <person name="Frey P."/>
            <person name="Gelhaye E."/>
            <person name="Goldberg J."/>
            <person name="Grabherr M.G."/>
            <person name="Kodira C.D."/>
            <person name="Kohler A."/>
            <person name="Kuees U."/>
            <person name="Lindquist E.A."/>
            <person name="Lucas S.M."/>
            <person name="Mago R."/>
            <person name="Mauceli E."/>
            <person name="Morin E."/>
            <person name="Murat C."/>
            <person name="Pangilinan J.L."/>
            <person name="Park R."/>
            <person name="Pearson M."/>
            <person name="Quesneville H."/>
            <person name="Rouhier N."/>
            <person name="Sakthikumar S."/>
            <person name="Salamov A.A."/>
            <person name="Schmutz J."/>
            <person name="Selles B."/>
            <person name="Shapiro H."/>
            <person name="Tanguay P."/>
            <person name="Tuskan G.A."/>
            <person name="Henrissat B."/>
            <person name="Van de Peer Y."/>
            <person name="Rouze P."/>
            <person name="Ellis J.G."/>
            <person name="Dodds P.N."/>
            <person name="Schein J.E."/>
            <person name="Zhong S."/>
            <person name="Hamelin R.C."/>
            <person name="Grigoriev I.V."/>
            <person name="Szabo L.J."/>
            <person name="Martin F."/>
        </authorList>
    </citation>
    <scope>NUCLEOTIDE SEQUENCE [LARGE SCALE GENOMIC DNA]</scope>
    <source>
        <strain evidence="11">98AG31 / pathotype 3-4-7</strain>
    </source>
</reference>
<dbReference type="NCBIfam" id="TIGR00034">
    <property type="entry name" value="aroFGH"/>
    <property type="match status" value="1"/>
</dbReference>
<evidence type="ECO:0000256" key="8">
    <source>
        <dbReference type="PIRNR" id="PIRNR001361"/>
    </source>
</evidence>
<dbReference type="GO" id="GO:0008652">
    <property type="term" value="P:amino acid biosynthetic process"/>
    <property type="evidence" value="ECO:0007669"/>
    <property type="project" value="UniProtKB-KW"/>
</dbReference>
<dbReference type="GO" id="GO:0005737">
    <property type="term" value="C:cytoplasm"/>
    <property type="evidence" value="ECO:0007669"/>
    <property type="project" value="TreeGrafter"/>
</dbReference>
<dbReference type="AlphaFoldDB" id="F4RG40"/>
<dbReference type="PIRSF" id="PIRSF001361">
    <property type="entry name" value="DAHP_synthase"/>
    <property type="match status" value="1"/>
</dbReference>
<dbReference type="Gene3D" id="3.20.20.70">
    <property type="entry name" value="Aldolase class I"/>
    <property type="match status" value="1"/>
</dbReference>
<evidence type="ECO:0000313" key="10">
    <source>
        <dbReference type="EMBL" id="EGG08609.1"/>
    </source>
</evidence>
<dbReference type="NCBIfam" id="NF009396">
    <property type="entry name" value="PRK12756.1"/>
    <property type="match status" value="1"/>
</dbReference>
<evidence type="ECO:0000256" key="3">
    <source>
        <dbReference type="ARBA" id="ARBA00007985"/>
    </source>
</evidence>
<keyword evidence="11" id="KW-1185">Reference proteome</keyword>
<dbReference type="InParanoid" id="F4RG40"/>
<dbReference type="GO" id="GO:0009073">
    <property type="term" value="P:aromatic amino acid family biosynthetic process"/>
    <property type="evidence" value="ECO:0007669"/>
    <property type="project" value="UniProtKB-KW"/>
</dbReference>
<evidence type="ECO:0000256" key="6">
    <source>
        <dbReference type="ARBA" id="ARBA00023141"/>
    </source>
</evidence>
<dbReference type="KEGG" id="mlr:MELLADRAFT_71440"/>
<dbReference type="Pfam" id="PF00793">
    <property type="entry name" value="DAHP_synth_1"/>
    <property type="match status" value="1"/>
</dbReference>
<evidence type="ECO:0000256" key="5">
    <source>
        <dbReference type="ARBA" id="ARBA00022679"/>
    </source>
</evidence>
<comment type="similarity">
    <text evidence="3 8">Belongs to the class-I DAHP synthase family.</text>
</comment>
<dbReference type="NCBIfam" id="NF009395">
    <property type="entry name" value="PRK12755.1"/>
    <property type="match status" value="1"/>
</dbReference>
<dbReference type="SUPFAM" id="SSF51569">
    <property type="entry name" value="Aldolase"/>
    <property type="match status" value="1"/>
</dbReference>
<dbReference type="PANTHER" id="PTHR21225">
    <property type="entry name" value="PHOSPHO-2-DEHYDRO-3-DEOXYHEPTONATE ALDOLASE DAHP SYNTHETASE"/>
    <property type="match status" value="1"/>
</dbReference>
<comment type="pathway">
    <text evidence="2">Metabolic intermediate biosynthesis; chorismate biosynthesis; chorismate from D-erythrose 4-phosphate and phosphoenolpyruvate: step 1/7.</text>
</comment>
<dbReference type="RefSeq" id="XP_007408195.1">
    <property type="nucleotide sequence ID" value="XM_007408133.1"/>
</dbReference>
<evidence type="ECO:0000256" key="2">
    <source>
        <dbReference type="ARBA" id="ARBA00004688"/>
    </source>
</evidence>
<dbReference type="OrthoDB" id="4699125at2759"/>